<gene>
    <name evidence="1" type="ORF">WT26_26960</name>
</gene>
<protein>
    <recommendedName>
        <fullName evidence="3">YkgJ family cysteine cluster protein</fullName>
    </recommendedName>
</protein>
<dbReference type="InterPro" id="IPR005358">
    <property type="entry name" value="Puta_zinc/iron-chelating_dom"/>
</dbReference>
<proteinExistence type="predicted"/>
<name>A0A1B4Q009_BURCE</name>
<evidence type="ECO:0000313" key="2">
    <source>
        <dbReference type="Proteomes" id="UP000094776"/>
    </source>
</evidence>
<evidence type="ECO:0000313" key="1">
    <source>
        <dbReference type="EMBL" id="AOK19537.1"/>
    </source>
</evidence>
<sequence>MNDIDFACTACGKCCHDLRLMLTIAEAAAWLQRGGHVELLCDAMPWLVEPEPDNAFAAYKRARSTPALSGALPVRVTTVLTASYAGPCPNLRDDLRCAIYDERPLVCRIYPAEVNPFVELSPEGKACPSDAWRTTPLLRGGAIVDDDTRRNIERSRAANVAEAPLRAQVCAALGVATAAVANEGFAIHAPPAAALLAALNGVRAAPATIEADDTGTQWTLLSNRAATVDALASTGAAAGLAASAADDAGALRYLGFFADADAAAA</sequence>
<accession>A0A1B4Q009</accession>
<dbReference type="AlphaFoldDB" id="A0A1B4Q009"/>
<dbReference type="EMBL" id="CP013444">
    <property type="protein sequence ID" value="AOK19537.1"/>
    <property type="molecule type" value="Genomic_DNA"/>
</dbReference>
<dbReference type="Proteomes" id="UP000094776">
    <property type="component" value="Chromosome 2"/>
</dbReference>
<organism evidence="1 2">
    <name type="scientific">Burkholderia cepacia</name>
    <name type="common">Pseudomonas cepacia</name>
    <dbReference type="NCBI Taxonomy" id="292"/>
    <lineage>
        <taxon>Bacteria</taxon>
        <taxon>Pseudomonadati</taxon>
        <taxon>Pseudomonadota</taxon>
        <taxon>Betaproteobacteria</taxon>
        <taxon>Burkholderiales</taxon>
        <taxon>Burkholderiaceae</taxon>
        <taxon>Burkholderia</taxon>
        <taxon>Burkholderia cepacia complex</taxon>
    </lineage>
</organism>
<dbReference type="Pfam" id="PF03692">
    <property type="entry name" value="CxxCxxCC"/>
    <property type="match status" value="1"/>
</dbReference>
<dbReference type="RefSeq" id="WP_069274348.1">
    <property type="nucleotide sequence ID" value="NZ_CP013444.1"/>
</dbReference>
<reference evidence="1 2" key="1">
    <citation type="submission" date="2015-12" db="EMBL/GenBank/DDBJ databases">
        <title>Diversity of Burkholderia near neighbor genomes.</title>
        <authorList>
            <person name="Sahl J."/>
            <person name="Wagner D."/>
            <person name="Keim P."/>
        </authorList>
    </citation>
    <scope>NUCLEOTIDE SEQUENCE [LARGE SCALE GENOMIC DNA]</scope>
    <source>
        <strain evidence="1 2">MSMB1184WGS</strain>
    </source>
</reference>
<evidence type="ECO:0008006" key="3">
    <source>
        <dbReference type="Google" id="ProtNLM"/>
    </source>
</evidence>